<sequence>MSVRSTVKAIILDKGKVLLNRCYDEPNGSYYSLPGGGQEKYETLHDALVRECLEETGYTVEPLRFAALMEEICDSAFIRETYPEYAHKMLHFFICRLASREVRKPTETDSSQIASEWVDLEEVKNLNLLPKAVKTHFAEMIESERAMFLGSEHIPVNHG</sequence>
<reference evidence="4" key="1">
    <citation type="submission" date="2019-08" db="EMBL/GenBank/DDBJ databases">
        <authorList>
            <person name="Kucharzyk K."/>
            <person name="Murdoch R.W."/>
            <person name="Higgins S."/>
            <person name="Loffler F."/>
        </authorList>
    </citation>
    <scope>NUCLEOTIDE SEQUENCE</scope>
</reference>
<dbReference type="SUPFAM" id="SSF55811">
    <property type="entry name" value="Nudix"/>
    <property type="match status" value="1"/>
</dbReference>
<keyword evidence="2" id="KW-0378">Hydrolase</keyword>
<dbReference type="InterPro" id="IPR015797">
    <property type="entry name" value="NUDIX_hydrolase-like_dom_sf"/>
</dbReference>
<dbReference type="AlphaFoldDB" id="A0A644YZT8"/>
<evidence type="ECO:0000313" key="4">
    <source>
        <dbReference type="EMBL" id="MPM33558.1"/>
    </source>
</evidence>
<evidence type="ECO:0000256" key="2">
    <source>
        <dbReference type="ARBA" id="ARBA00022801"/>
    </source>
</evidence>
<dbReference type="Pfam" id="PF00293">
    <property type="entry name" value="NUDIX"/>
    <property type="match status" value="1"/>
</dbReference>
<gene>
    <name evidence="4" type="ORF">SDC9_80134</name>
</gene>
<dbReference type="PANTHER" id="PTHR43046:SF14">
    <property type="entry name" value="MUTT_NUDIX FAMILY PROTEIN"/>
    <property type="match status" value="1"/>
</dbReference>
<feature type="domain" description="Nudix hydrolase" evidence="3">
    <location>
        <begin position="2"/>
        <end position="142"/>
    </location>
</feature>
<protein>
    <recommendedName>
        <fullName evidence="3">Nudix hydrolase domain-containing protein</fullName>
    </recommendedName>
</protein>
<proteinExistence type="predicted"/>
<dbReference type="Gene3D" id="3.90.79.10">
    <property type="entry name" value="Nucleoside Triphosphate Pyrophosphohydrolase"/>
    <property type="match status" value="1"/>
</dbReference>
<dbReference type="PANTHER" id="PTHR43046">
    <property type="entry name" value="GDP-MANNOSE MANNOSYL HYDROLASE"/>
    <property type="match status" value="1"/>
</dbReference>
<accession>A0A644YZT8</accession>
<dbReference type="PROSITE" id="PS51462">
    <property type="entry name" value="NUDIX"/>
    <property type="match status" value="1"/>
</dbReference>
<name>A0A644YZT8_9ZZZZ</name>
<dbReference type="CDD" id="cd18880">
    <property type="entry name" value="NUDIX_ADPRase"/>
    <property type="match status" value="1"/>
</dbReference>
<organism evidence="4">
    <name type="scientific">bioreactor metagenome</name>
    <dbReference type="NCBI Taxonomy" id="1076179"/>
    <lineage>
        <taxon>unclassified sequences</taxon>
        <taxon>metagenomes</taxon>
        <taxon>ecological metagenomes</taxon>
    </lineage>
</organism>
<dbReference type="InterPro" id="IPR000086">
    <property type="entry name" value="NUDIX_hydrolase_dom"/>
</dbReference>
<evidence type="ECO:0000259" key="3">
    <source>
        <dbReference type="PROSITE" id="PS51462"/>
    </source>
</evidence>
<comment type="cofactor">
    <cofactor evidence="1">
        <name>Mg(2+)</name>
        <dbReference type="ChEBI" id="CHEBI:18420"/>
    </cofactor>
</comment>
<dbReference type="EMBL" id="VSSQ01006694">
    <property type="protein sequence ID" value="MPM33558.1"/>
    <property type="molecule type" value="Genomic_DNA"/>
</dbReference>
<comment type="caution">
    <text evidence="4">The sequence shown here is derived from an EMBL/GenBank/DDBJ whole genome shotgun (WGS) entry which is preliminary data.</text>
</comment>
<dbReference type="GO" id="GO:0016787">
    <property type="term" value="F:hydrolase activity"/>
    <property type="evidence" value="ECO:0007669"/>
    <property type="project" value="UniProtKB-KW"/>
</dbReference>
<evidence type="ECO:0000256" key="1">
    <source>
        <dbReference type="ARBA" id="ARBA00001946"/>
    </source>
</evidence>